<feature type="compositionally biased region" description="Acidic residues" evidence="5">
    <location>
        <begin position="183"/>
        <end position="195"/>
    </location>
</feature>
<dbReference type="Gene3D" id="2.30.29.30">
    <property type="entry name" value="Pleckstrin-homology domain (PH domain)/Phosphotyrosine-binding domain (PTB)"/>
    <property type="match status" value="1"/>
</dbReference>
<evidence type="ECO:0000256" key="4">
    <source>
        <dbReference type="ARBA" id="ARBA00023242"/>
    </source>
</evidence>
<comment type="subcellular location">
    <subcellularLocation>
        <location evidence="2">Cytoplasm</location>
    </subcellularLocation>
    <subcellularLocation>
        <location evidence="1">Nucleus</location>
    </subcellularLocation>
</comment>
<dbReference type="EMBL" id="JAGTJR010000025">
    <property type="protein sequence ID" value="KAH7042708.1"/>
    <property type="molecule type" value="Genomic_DNA"/>
</dbReference>
<gene>
    <name evidence="6" type="ORF">B0J12DRAFT_788047</name>
</gene>
<keyword evidence="7" id="KW-1185">Reference proteome</keyword>
<dbReference type="InterPro" id="IPR039924">
    <property type="entry name" value="ICln/Lot5/Saf5"/>
</dbReference>
<name>A0ABQ8G573_9PEZI</name>
<evidence type="ECO:0000313" key="7">
    <source>
        <dbReference type="Proteomes" id="UP000774617"/>
    </source>
</evidence>
<reference evidence="6 7" key="1">
    <citation type="journal article" date="2021" name="Nat. Commun.">
        <title>Genetic determinants of endophytism in the Arabidopsis root mycobiome.</title>
        <authorList>
            <person name="Mesny F."/>
            <person name="Miyauchi S."/>
            <person name="Thiergart T."/>
            <person name="Pickel B."/>
            <person name="Atanasova L."/>
            <person name="Karlsson M."/>
            <person name="Huettel B."/>
            <person name="Barry K.W."/>
            <person name="Haridas S."/>
            <person name="Chen C."/>
            <person name="Bauer D."/>
            <person name="Andreopoulos W."/>
            <person name="Pangilinan J."/>
            <person name="LaButti K."/>
            <person name="Riley R."/>
            <person name="Lipzen A."/>
            <person name="Clum A."/>
            <person name="Drula E."/>
            <person name="Henrissat B."/>
            <person name="Kohler A."/>
            <person name="Grigoriev I.V."/>
            <person name="Martin F.M."/>
            <person name="Hacquard S."/>
        </authorList>
    </citation>
    <scope>NUCLEOTIDE SEQUENCE [LARGE SCALE GENOMIC DNA]</scope>
    <source>
        <strain evidence="6 7">MPI-SDFR-AT-0080</strain>
    </source>
</reference>
<proteinExistence type="predicted"/>
<dbReference type="PANTHER" id="PTHR21399:SF0">
    <property type="entry name" value="METHYLOSOME SUBUNIT PICLN"/>
    <property type="match status" value="1"/>
</dbReference>
<feature type="compositionally biased region" description="Gly residues" evidence="5">
    <location>
        <begin position="222"/>
        <end position="233"/>
    </location>
</feature>
<evidence type="ECO:0000313" key="6">
    <source>
        <dbReference type="EMBL" id="KAH7042708.1"/>
    </source>
</evidence>
<keyword evidence="3" id="KW-0963">Cytoplasm</keyword>
<feature type="compositionally biased region" description="Acidic residues" evidence="5">
    <location>
        <begin position="241"/>
        <end position="251"/>
    </location>
</feature>
<organism evidence="6 7">
    <name type="scientific">Macrophomina phaseolina</name>
    <dbReference type="NCBI Taxonomy" id="35725"/>
    <lineage>
        <taxon>Eukaryota</taxon>
        <taxon>Fungi</taxon>
        <taxon>Dikarya</taxon>
        <taxon>Ascomycota</taxon>
        <taxon>Pezizomycotina</taxon>
        <taxon>Dothideomycetes</taxon>
        <taxon>Dothideomycetes incertae sedis</taxon>
        <taxon>Botryosphaeriales</taxon>
        <taxon>Botryosphaeriaceae</taxon>
        <taxon>Macrophomina</taxon>
    </lineage>
</organism>
<dbReference type="Proteomes" id="UP000774617">
    <property type="component" value="Unassembled WGS sequence"/>
</dbReference>
<protein>
    <submittedName>
        <fullName evidence="6">Regulator of volume decrease after cellular swelling-domain-containing protein</fullName>
    </submittedName>
</protein>
<evidence type="ECO:0000256" key="2">
    <source>
        <dbReference type="ARBA" id="ARBA00004496"/>
    </source>
</evidence>
<evidence type="ECO:0000256" key="1">
    <source>
        <dbReference type="ARBA" id="ARBA00004123"/>
    </source>
</evidence>
<feature type="region of interest" description="Disordered" evidence="5">
    <location>
        <begin position="179"/>
        <end position="268"/>
    </location>
</feature>
<accession>A0ABQ8G573</accession>
<evidence type="ECO:0000256" key="3">
    <source>
        <dbReference type="ARBA" id="ARBA00022490"/>
    </source>
</evidence>
<keyword evidence="4" id="KW-0539">Nucleus</keyword>
<dbReference type="Pfam" id="PF03517">
    <property type="entry name" value="Voldacs"/>
    <property type="match status" value="1"/>
</dbReference>
<dbReference type="InterPro" id="IPR011993">
    <property type="entry name" value="PH-like_dom_sf"/>
</dbReference>
<comment type="caution">
    <text evidence="6">The sequence shown here is derived from an EMBL/GenBank/DDBJ whole genome shotgun (WGS) entry which is preliminary data.</text>
</comment>
<dbReference type="PANTHER" id="PTHR21399">
    <property type="entry name" value="CHLORIDE CONDUCTANCE REGULATORY PROTEIN ICLN"/>
    <property type="match status" value="1"/>
</dbReference>
<evidence type="ECO:0000256" key="5">
    <source>
        <dbReference type="SAM" id="MobiDB-lite"/>
    </source>
</evidence>
<feature type="region of interest" description="Disordered" evidence="5">
    <location>
        <begin position="1"/>
        <end position="22"/>
    </location>
</feature>
<sequence length="268" mass="27930">MPFEILSNAPGASDFTPLQEHQEQTPGTFFGAKPVLHLHSPDTQLLVSQADLEAQSAFPDLRAPSTASTNGVSTANGASEDVQLTIPNLDVWVTSQNLIIYSSAASKGVSIPYPDITLHAIQTLDATTSQQSLYMQLLLNASDFTADEDLQTLELALIPSSSTAIADLFAAVSACADLNPDPQDSDSEAGGDDDIQAGLPGAGGWITSDNLHEHVDADGNFTGFGGSALGAGAGTVRPREEDSENVEEDGTAGDSAAGGEDTKWRRTE</sequence>